<reference evidence="7 8" key="1">
    <citation type="submission" date="2023-03" db="EMBL/GenBank/DDBJ databases">
        <authorList>
            <person name="Uniacke-Lowe S."/>
            <person name="Ross P."/>
            <person name="Hill C."/>
        </authorList>
    </citation>
    <scope>NUCLEOTIDE SEQUENCE [LARGE SCALE GENOMIC DNA]</scope>
    <source>
        <strain evidence="7 8">APC 4016</strain>
    </source>
</reference>
<keyword evidence="3 6" id="KW-0812">Transmembrane</keyword>
<keyword evidence="5 6" id="KW-0472">Membrane</keyword>
<name>A0ABT7ZHS0_9BACL</name>
<dbReference type="EMBL" id="JASDCQ010000001">
    <property type="protein sequence ID" value="MDN3426683.1"/>
    <property type="molecule type" value="Genomic_DNA"/>
</dbReference>
<feature type="transmembrane region" description="Helical" evidence="6">
    <location>
        <begin position="134"/>
        <end position="154"/>
    </location>
</feature>
<dbReference type="PANTHER" id="PTHR43124:SF3">
    <property type="entry name" value="CHLORAMPHENICOL EFFLUX PUMP RV0191"/>
    <property type="match status" value="1"/>
</dbReference>
<feature type="transmembrane region" description="Helical" evidence="6">
    <location>
        <begin position="224"/>
        <end position="245"/>
    </location>
</feature>
<dbReference type="RefSeq" id="WP_290184916.1">
    <property type="nucleotide sequence ID" value="NZ_JASDCQ010000001.1"/>
</dbReference>
<dbReference type="InterPro" id="IPR036259">
    <property type="entry name" value="MFS_trans_sf"/>
</dbReference>
<proteinExistence type="predicted"/>
<keyword evidence="2" id="KW-1003">Cell membrane</keyword>
<comment type="caution">
    <text evidence="7">The sequence shown here is derived from an EMBL/GenBank/DDBJ whole genome shotgun (WGS) entry which is preliminary data.</text>
</comment>
<evidence type="ECO:0000256" key="3">
    <source>
        <dbReference type="ARBA" id="ARBA00022692"/>
    </source>
</evidence>
<organism evidence="7 8">
    <name type="scientific">Planococcus notacanthi</name>
    <dbReference type="NCBI Taxonomy" id="3035188"/>
    <lineage>
        <taxon>Bacteria</taxon>
        <taxon>Bacillati</taxon>
        <taxon>Bacillota</taxon>
        <taxon>Bacilli</taxon>
        <taxon>Bacillales</taxon>
        <taxon>Caryophanaceae</taxon>
        <taxon>Planococcus</taxon>
    </lineage>
</organism>
<keyword evidence="8" id="KW-1185">Reference proteome</keyword>
<evidence type="ECO:0000256" key="5">
    <source>
        <dbReference type="ARBA" id="ARBA00023136"/>
    </source>
</evidence>
<feature type="transmembrane region" description="Helical" evidence="6">
    <location>
        <begin position="201"/>
        <end position="218"/>
    </location>
</feature>
<evidence type="ECO:0000313" key="7">
    <source>
        <dbReference type="EMBL" id="MDN3426683.1"/>
    </source>
</evidence>
<evidence type="ECO:0000313" key="8">
    <source>
        <dbReference type="Proteomes" id="UP001225873"/>
    </source>
</evidence>
<dbReference type="Gene3D" id="1.20.1250.20">
    <property type="entry name" value="MFS general substrate transporter like domains"/>
    <property type="match status" value="2"/>
</dbReference>
<evidence type="ECO:0000256" key="1">
    <source>
        <dbReference type="ARBA" id="ARBA00004651"/>
    </source>
</evidence>
<gene>
    <name evidence="7" type="ORF">QMA01_05200</name>
</gene>
<dbReference type="PANTHER" id="PTHR43124">
    <property type="entry name" value="PURINE EFFLUX PUMP PBUE"/>
    <property type="match status" value="1"/>
</dbReference>
<feature type="transmembrane region" description="Helical" evidence="6">
    <location>
        <begin position="67"/>
        <end position="87"/>
    </location>
</feature>
<dbReference type="SUPFAM" id="SSF103473">
    <property type="entry name" value="MFS general substrate transporter"/>
    <property type="match status" value="1"/>
</dbReference>
<dbReference type="Pfam" id="PF07690">
    <property type="entry name" value="MFS_1"/>
    <property type="match status" value="1"/>
</dbReference>
<feature type="transmembrane region" description="Helical" evidence="6">
    <location>
        <begin position="174"/>
        <end position="194"/>
    </location>
</feature>
<dbReference type="Proteomes" id="UP001225873">
    <property type="component" value="Unassembled WGS sequence"/>
</dbReference>
<feature type="transmembrane region" description="Helical" evidence="6">
    <location>
        <begin position="285"/>
        <end position="306"/>
    </location>
</feature>
<dbReference type="InterPro" id="IPR011701">
    <property type="entry name" value="MFS"/>
</dbReference>
<comment type="subcellular location">
    <subcellularLocation>
        <location evidence="1">Cell membrane</location>
        <topology evidence="1">Multi-pass membrane protein</topology>
    </subcellularLocation>
</comment>
<accession>A0ABT7ZHS0</accession>
<keyword evidence="4 6" id="KW-1133">Transmembrane helix</keyword>
<evidence type="ECO:0000256" key="6">
    <source>
        <dbReference type="SAM" id="Phobius"/>
    </source>
</evidence>
<feature type="transmembrane region" description="Helical" evidence="6">
    <location>
        <begin position="93"/>
        <end position="113"/>
    </location>
</feature>
<sequence length="316" mass="34770">MQEPYLTRTNESESFGILCYNLNKDTFNCIKNEWTLPNDLGSGWVSPAFSQVVAQSMSSDLQDKGNTWINTGTSFGILLTGPVALAFGEQWRWSYVLFAIIALIICWWNSYSIKEENQRVRMFKQIKFKFKPLVKARFLILASFGVGFSSAIYWTFSRSYITAIHDLSVSESVGFWTIMGGAGIIGGIAGTIIHSIGLHRSYQLGVLMVSAAIFGLTLSHSAAIHVSALLFGVSFIFMNGLFIVWGTRQFPDSPSTGVSISFFSLGIGQSAGSIAAGMLVEGISYPFAFILFSIIGLLFLFCRTTILPLSSDIKKQ</sequence>
<evidence type="ECO:0000256" key="2">
    <source>
        <dbReference type="ARBA" id="ARBA00022475"/>
    </source>
</evidence>
<dbReference type="InterPro" id="IPR050189">
    <property type="entry name" value="MFS_Efflux_Transporters"/>
</dbReference>
<protein>
    <submittedName>
        <fullName evidence="7">MFS transporter</fullName>
    </submittedName>
</protein>
<feature type="transmembrane region" description="Helical" evidence="6">
    <location>
        <begin position="257"/>
        <end position="279"/>
    </location>
</feature>
<evidence type="ECO:0000256" key="4">
    <source>
        <dbReference type="ARBA" id="ARBA00022989"/>
    </source>
</evidence>